<proteinExistence type="predicted"/>
<accession>A0A183CCS6</accession>
<evidence type="ECO:0000313" key="1">
    <source>
        <dbReference type="Proteomes" id="UP000050741"/>
    </source>
</evidence>
<reference evidence="2" key="2">
    <citation type="submission" date="2016-06" db="UniProtKB">
        <authorList>
            <consortium name="WormBaseParasite"/>
        </authorList>
    </citation>
    <scope>IDENTIFICATION</scope>
</reference>
<dbReference type="AlphaFoldDB" id="A0A183CCS6"/>
<reference evidence="1" key="1">
    <citation type="submission" date="2014-05" db="EMBL/GenBank/DDBJ databases">
        <title>The genome and life-stage specific transcriptomes of Globodera pallida elucidate key aspects of plant parasitism by a cyst nematode.</title>
        <authorList>
            <person name="Cotton J.A."/>
            <person name="Lilley C.J."/>
            <person name="Jones L.M."/>
            <person name="Kikuchi T."/>
            <person name="Reid A.J."/>
            <person name="Thorpe P."/>
            <person name="Tsai I.J."/>
            <person name="Beasley H."/>
            <person name="Blok V."/>
            <person name="Cock P.J.A."/>
            <person name="Van den Akker S.E."/>
            <person name="Holroyd N."/>
            <person name="Hunt M."/>
            <person name="Mantelin S."/>
            <person name="Naghra H."/>
            <person name="Pain A."/>
            <person name="Palomares-Rius J.E."/>
            <person name="Zarowiecki M."/>
            <person name="Berriman M."/>
            <person name="Jones J.T."/>
            <person name="Urwin P.E."/>
        </authorList>
    </citation>
    <scope>NUCLEOTIDE SEQUENCE [LARGE SCALE GENOMIC DNA]</scope>
    <source>
        <strain evidence="1">Lindley</strain>
    </source>
</reference>
<keyword evidence="1" id="KW-1185">Reference proteome</keyword>
<dbReference type="Proteomes" id="UP000050741">
    <property type="component" value="Unassembled WGS sequence"/>
</dbReference>
<organism evidence="1 2">
    <name type="scientific">Globodera pallida</name>
    <name type="common">Potato cyst nematode worm</name>
    <name type="synonym">Heterodera pallida</name>
    <dbReference type="NCBI Taxonomy" id="36090"/>
    <lineage>
        <taxon>Eukaryota</taxon>
        <taxon>Metazoa</taxon>
        <taxon>Ecdysozoa</taxon>
        <taxon>Nematoda</taxon>
        <taxon>Chromadorea</taxon>
        <taxon>Rhabditida</taxon>
        <taxon>Tylenchina</taxon>
        <taxon>Tylenchomorpha</taxon>
        <taxon>Tylenchoidea</taxon>
        <taxon>Heteroderidae</taxon>
        <taxon>Heteroderinae</taxon>
        <taxon>Globodera</taxon>
    </lineage>
</organism>
<protein>
    <submittedName>
        <fullName evidence="2">MYND-type domain-containing protein</fullName>
    </submittedName>
</protein>
<name>A0A183CCS6_GLOPA</name>
<dbReference type="WBParaSite" id="GPLIN_001067800">
    <property type="protein sequence ID" value="GPLIN_001067800"/>
    <property type="gene ID" value="GPLIN_001067800"/>
</dbReference>
<sequence>MPSSRLLQSSRDVLFPPISIMLAMRRCPHLMDSLNNGLKYKNPKAIEHIGNLLSDLCVDDISAAFIKAVEEDMICRCCYKQIKFIDELCICPESAGRCHCTGCCDKRKIVAYDWQMYSYATMDQEEPMYFAVGEPVFPKFSEVLKMNQYDGLAVMMEQLAVNAAAYGGLSEANECLLANIQNNLDDIGLNNMMDALIKALGSKFICNKCKKQLELDDICYCKDAKAKCHCNSRICCTVTLKERGKFN</sequence>
<evidence type="ECO:0000313" key="2">
    <source>
        <dbReference type="WBParaSite" id="GPLIN_001067800"/>
    </source>
</evidence>